<evidence type="ECO:0000313" key="3">
    <source>
        <dbReference type="EMBL" id="KNC82518.1"/>
    </source>
</evidence>
<dbReference type="GO" id="GO:0019901">
    <property type="term" value="F:protein kinase binding"/>
    <property type="evidence" value="ECO:0007669"/>
    <property type="project" value="InterPro"/>
</dbReference>
<evidence type="ECO:0000256" key="1">
    <source>
        <dbReference type="SAM" id="Coils"/>
    </source>
</evidence>
<dbReference type="InterPro" id="IPR004918">
    <property type="entry name" value="Cdc37"/>
</dbReference>
<keyword evidence="4" id="KW-1185">Reference proteome</keyword>
<organism evidence="3 4">
    <name type="scientific">Sphaeroforma arctica JP610</name>
    <dbReference type="NCBI Taxonomy" id="667725"/>
    <lineage>
        <taxon>Eukaryota</taxon>
        <taxon>Ichthyosporea</taxon>
        <taxon>Ichthyophonida</taxon>
        <taxon>Sphaeroforma</taxon>
    </lineage>
</organism>
<dbReference type="GO" id="GO:0051082">
    <property type="term" value="F:unfolded protein binding"/>
    <property type="evidence" value="ECO:0007669"/>
    <property type="project" value="TreeGrafter"/>
</dbReference>
<dbReference type="PANTHER" id="PTHR12800:SF4">
    <property type="entry name" value="HSP90 CO-CHAPERONE CDC37"/>
    <property type="match status" value="1"/>
</dbReference>
<dbReference type="GO" id="GO:0050821">
    <property type="term" value="P:protein stabilization"/>
    <property type="evidence" value="ECO:0007669"/>
    <property type="project" value="TreeGrafter"/>
</dbReference>
<dbReference type="AlphaFoldDB" id="A0A0L0G2U8"/>
<dbReference type="SMART" id="SM01071">
    <property type="entry name" value="CDC37_N"/>
    <property type="match status" value="1"/>
</dbReference>
<reference evidence="3 4" key="1">
    <citation type="submission" date="2011-02" db="EMBL/GenBank/DDBJ databases">
        <title>The Genome Sequence of Sphaeroforma arctica JP610.</title>
        <authorList>
            <consortium name="The Broad Institute Genome Sequencing Platform"/>
            <person name="Russ C."/>
            <person name="Cuomo C."/>
            <person name="Young S.K."/>
            <person name="Zeng Q."/>
            <person name="Gargeya S."/>
            <person name="Alvarado L."/>
            <person name="Berlin A."/>
            <person name="Chapman S.B."/>
            <person name="Chen Z."/>
            <person name="Freedman E."/>
            <person name="Gellesch M."/>
            <person name="Goldberg J."/>
            <person name="Griggs A."/>
            <person name="Gujja S."/>
            <person name="Heilman E."/>
            <person name="Heiman D."/>
            <person name="Howarth C."/>
            <person name="Mehta T."/>
            <person name="Neiman D."/>
            <person name="Pearson M."/>
            <person name="Roberts A."/>
            <person name="Saif S."/>
            <person name="Shea T."/>
            <person name="Shenoy N."/>
            <person name="Sisk P."/>
            <person name="Stolte C."/>
            <person name="Sykes S."/>
            <person name="White J."/>
            <person name="Yandava C."/>
            <person name="Burger G."/>
            <person name="Gray M.W."/>
            <person name="Holland P.W.H."/>
            <person name="King N."/>
            <person name="Lang F.B.F."/>
            <person name="Roger A.J."/>
            <person name="Ruiz-Trillo I."/>
            <person name="Haas B."/>
            <person name="Nusbaum C."/>
            <person name="Birren B."/>
        </authorList>
    </citation>
    <scope>NUCLEOTIDE SEQUENCE [LARGE SCALE GENOMIC DNA]</scope>
    <source>
        <strain evidence="3 4">JP610</strain>
    </source>
</reference>
<dbReference type="PANTHER" id="PTHR12800">
    <property type="entry name" value="CDC37-RELATED"/>
    <property type="match status" value="1"/>
</dbReference>
<dbReference type="OrthoDB" id="440202at2759"/>
<gene>
    <name evidence="3" type="ORF">SARC_05191</name>
</gene>
<evidence type="ECO:0000313" key="4">
    <source>
        <dbReference type="Proteomes" id="UP000054560"/>
    </source>
</evidence>
<name>A0A0L0G2U8_9EUKA</name>
<dbReference type="GO" id="GO:0005737">
    <property type="term" value="C:cytoplasm"/>
    <property type="evidence" value="ECO:0007669"/>
    <property type="project" value="TreeGrafter"/>
</dbReference>
<feature type="coiled-coil region" evidence="1">
    <location>
        <begin position="49"/>
        <end position="103"/>
    </location>
</feature>
<dbReference type="GO" id="GO:0006457">
    <property type="term" value="P:protein folding"/>
    <property type="evidence" value="ECO:0007669"/>
    <property type="project" value="TreeGrafter"/>
</dbReference>
<sequence>MSVIDYSKWNNIEISDDEADQHPNIDKESLWRWKKQARVERDEKEAAEKRAVQQKHAELKKKVEEIEAKPEVAKATGVDVDELKKQEEEFAKKEAEIERKGSTYSLRDIHMFYFL</sequence>
<dbReference type="EMBL" id="KQ241919">
    <property type="protein sequence ID" value="KNC82518.1"/>
    <property type="molecule type" value="Genomic_DNA"/>
</dbReference>
<evidence type="ECO:0000259" key="2">
    <source>
        <dbReference type="SMART" id="SM01071"/>
    </source>
</evidence>
<dbReference type="RefSeq" id="XP_014156420.1">
    <property type="nucleotide sequence ID" value="XM_014300945.1"/>
</dbReference>
<dbReference type="GO" id="GO:0051087">
    <property type="term" value="F:protein-folding chaperone binding"/>
    <property type="evidence" value="ECO:0007669"/>
    <property type="project" value="TreeGrafter"/>
</dbReference>
<dbReference type="GO" id="GO:0031072">
    <property type="term" value="F:heat shock protein binding"/>
    <property type="evidence" value="ECO:0007669"/>
    <property type="project" value="TreeGrafter"/>
</dbReference>
<dbReference type="GeneID" id="25905695"/>
<feature type="domain" description="Cdc37 N-terminal" evidence="2">
    <location>
        <begin position="3"/>
        <end position="109"/>
    </location>
</feature>
<keyword evidence="1" id="KW-0175">Coiled coil</keyword>
<dbReference type="Pfam" id="PF03234">
    <property type="entry name" value="CDC37_N"/>
    <property type="match status" value="1"/>
</dbReference>
<protein>
    <recommendedName>
        <fullName evidence="2">Cdc37 N-terminal domain-containing protein</fullName>
    </recommendedName>
</protein>
<dbReference type="eggNOG" id="KOG2260">
    <property type="taxonomic scope" value="Eukaryota"/>
</dbReference>
<accession>A0A0L0G2U8</accession>
<dbReference type="STRING" id="667725.A0A0L0G2U8"/>
<dbReference type="Proteomes" id="UP000054560">
    <property type="component" value="Unassembled WGS sequence"/>
</dbReference>
<proteinExistence type="predicted"/>
<dbReference type="InterPro" id="IPR013855">
    <property type="entry name" value="Cdc37_N_dom"/>
</dbReference>